<name>A0A5D2R168_GOSTO</name>
<accession>A0A5D2R168</accession>
<dbReference type="EMBL" id="CM017613">
    <property type="protein sequence ID" value="TYI33515.1"/>
    <property type="molecule type" value="Genomic_DNA"/>
</dbReference>
<gene>
    <name evidence="2" type="ORF">ES332_A04G138600v1</name>
</gene>
<organism evidence="2 3">
    <name type="scientific">Gossypium tomentosum</name>
    <name type="common">Hawaiian cotton</name>
    <name type="synonym">Gossypium sandvicense</name>
    <dbReference type="NCBI Taxonomy" id="34277"/>
    <lineage>
        <taxon>Eukaryota</taxon>
        <taxon>Viridiplantae</taxon>
        <taxon>Streptophyta</taxon>
        <taxon>Embryophyta</taxon>
        <taxon>Tracheophyta</taxon>
        <taxon>Spermatophyta</taxon>
        <taxon>Magnoliopsida</taxon>
        <taxon>eudicotyledons</taxon>
        <taxon>Gunneridae</taxon>
        <taxon>Pentapetalae</taxon>
        <taxon>rosids</taxon>
        <taxon>malvids</taxon>
        <taxon>Malvales</taxon>
        <taxon>Malvaceae</taxon>
        <taxon>Malvoideae</taxon>
        <taxon>Gossypium</taxon>
    </lineage>
</organism>
<reference evidence="2 3" key="1">
    <citation type="submission" date="2019-07" db="EMBL/GenBank/DDBJ databases">
        <title>WGS assembly of Gossypium tomentosum.</title>
        <authorList>
            <person name="Chen Z.J."/>
            <person name="Sreedasyam A."/>
            <person name="Ando A."/>
            <person name="Song Q."/>
            <person name="De L."/>
            <person name="Hulse-Kemp A."/>
            <person name="Ding M."/>
            <person name="Ye W."/>
            <person name="Kirkbride R."/>
            <person name="Jenkins J."/>
            <person name="Plott C."/>
            <person name="Lovell J."/>
            <person name="Lin Y.-M."/>
            <person name="Vaughn R."/>
            <person name="Liu B."/>
            <person name="Li W."/>
            <person name="Simpson S."/>
            <person name="Scheffler B."/>
            <person name="Saski C."/>
            <person name="Grover C."/>
            <person name="Hu G."/>
            <person name="Conover J."/>
            <person name="Carlson J."/>
            <person name="Shu S."/>
            <person name="Boston L."/>
            <person name="Williams M."/>
            <person name="Peterson D."/>
            <person name="Mcgee K."/>
            <person name="Jones D."/>
            <person name="Wendel J."/>
            <person name="Stelly D."/>
            <person name="Grimwood J."/>
            <person name="Schmutz J."/>
        </authorList>
    </citation>
    <scope>NUCLEOTIDE SEQUENCE [LARGE SCALE GENOMIC DNA]</scope>
    <source>
        <strain evidence="2">7179.01</strain>
    </source>
</reference>
<feature type="region of interest" description="Disordered" evidence="1">
    <location>
        <begin position="93"/>
        <end position="113"/>
    </location>
</feature>
<keyword evidence="3" id="KW-1185">Reference proteome</keyword>
<evidence type="ECO:0000256" key="1">
    <source>
        <dbReference type="SAM" id="MobiDB-lite"/>
    </source>
</evidence>
<proteinExistence type="predicted"/>
<dbReference type="AlphaFoldDB" id="A0A5D2R168"/>
<evidence type="ECO:0000313" key="2">
    <source>
        <dbReference type="EMBL" id="TYI33515.1"/>
    </source>
</evidence>
<sequence length="223" mass="24285">MMVCVVGPLMGVYFDRAPMRFHNIGSRLIGLVEYNDHRPITHGHSRLIGPVGLNGQMQHDPSPDFGDVSPSFGPHAPTQPNWSVLNCVELGVPPDHDRNRGGPSSDVVGPSIPWQTKPRAHVYTGSDSCIGLPRIPDLHASDVSAFTGSHINATQYGSNCDGTDSYIPMPVGNTSWYPDLGASHHVCRDASTLHDSTPYSSCNRPFFVQAQTKPNKNKNYKSI</sequence>
<dbReference type="Proteomes" id="UP000322667">
    <property type="component" value="Chromosome A04"/>
</dbReference>
<protein>
    <submittedName>
        <fullName evidence="2">Uncharacterized protein</fullName>
    </submittedName>
</protein>
<evidence type="ECO:0000313" key="3">
    <source>
        <dbReference type="Proteomes" id="UP000322667"/>
    </source>
</evidence>